<dbReference type="CDD" id="cd06850">
    <property type="entry name" value="biotinyl_domain"/>
    <property type="match status" value="1"/>
</dbReference>
<evidence type="ECO:0000313" key="3">
    <source>
        <dbReference type="EMBL" id="RWX73927.1"/>
    </source>
</evidence>
<dbReference type="EMBL" id="RXGA01000002">
    <property type="protein sequence ID" value="RWX73927.1"/>
    <property type="molecule type" value="Genomic_DNA"/>
</dbReference>
<comment type="caution">
    <text evidence="3">The sequence shown here is derived from an EMBL/GenBank/DDBJ whole genome shotgun (WGS) entry which is preliminary data.</text>
</comment>
<feature type="domain" description="Lipoyl-binding" evidence="2">
    <location>
        <begin position="59"/>
        <end position="136"/>
    </location>
</feature>
<protein>
    <submittedName>
        <fullName evidence="3">Dihydrolipoamide acetyltransferase component of pyruvate dehydrogenase complex</fullName>
    </submittedName>
</protein>
<keyword evidence="3" id="KW-0808">Transferase</keyword>
<evidence type="ECO:0000313" key="4">
    <source>
        <dbReference type="Proteomes" id="UP000288215"/>
    </source>
</evidence>
<dbReference type="InterPro" id="IPR011053">
    <property type="entry name" value="Single_hybrid_motif"/>
</dbReference>
<accession>A0A3S3S8H9</accession>
<dbReference type="Proteomes" id="UP000288215">
    <property type="component" value="Unassembled WGS sequence"/>
</dbReference>
<dbReference type="InterPro" id="IPR000089">
    <property type="entry name" value="Biotin_lipoyl"/>
</dbReference>
<proteinExistence type="predicted"/>
<sequence length="136" mass="14147">MAKTSKFQLSLGNVQYSVDLTERAYGLYDVKVNDELFKINIADLMSPSLQAAGAAGGAGGAGGAPAAGNLCAAMPGTVMTIKCKPGDEVKPGDVLLTLETMKMENPIKSNRAGKVKEIKVAPGKFVNVGDTLIVFE</sequence>
<keyword evidence="1" id="KW-0092">Biotin</keyword>
<dbReference type="SUPFAM" id="SSF51230">
    <property type="entry name" value="Single hybrid motif"/>
    <property type="match status" value="1"/>
</dbReference>
<reference evidence="3 4" key="1">
    <citation type="submission" date="2018-12" db="EMBL/GenBank/DDBJ databases">
        <title>The complete genome of the methanogenic archaea of the candidate phylum Verstraetearchaeota, obtained from the metagenome of underground thermal water.</title>
        <authorList>
            <person name="Kadnikov V.V."/>
            <person name="Mardanov A.V."/>
            <person name="Beletsky A.V."/>
            <person name="Karnachuk O.V."/>
            <person name="Ravin N.V."/>
        </authorList>
    </citation>
    <scope>NUCLEOTIDE SEQUENCE [LARGE SCALE GENOMIC DNA]</scope>
    <source>
        <strain evidence="3">Ch88</strain>
    </source>
</reference>
<evidence type="ECO:0000256" key="1">
    <source>
        <dbReference type="ARBA" id="ARBA00023267"/>
    </source>
</evidence>
<dbReference type="PANTHER" id="PTHR45266">
    <property type="entry name" value="OXALOACETATE DECARBOXYLASE ALPHA CHAIN"/>
    <property type="match status" value="1"/>
</dbReference>
<dbReference type="AlphaFoldDB" id="A0A3S3S8H9"/>
<dbReference type="GO" id="GO:0016740">
    <property type="term" value="F:transferase activity"/>
    <property type="evidence" value="ECO:0007669"/>
    <property type="project" value="UniProtKB-KW"/>
</dbReference>
<dbReference type="Pfam" id="PF00364">
    <property type="entry name" value="Biotin_lipoyl"/>
    <property type="match status" value="1"/>
</dbReference>
<dbReference type="InterPro" id="IPR050709">
    <property type="entry name" value="Biotin_Carboxyl_Carrier/Decarb"/>
</dbReference>
<dbReference type="FunFam" id="2.40.50.100:FF:000003">
    <property type="entry name" value="Acetyl-CoA carboxylase biotin carboxyl carrier protein"/>
    <property type="match status" value="1"/>
</dbReference>
<evidence type="ECO:0000259" key="2">
    <source>
        <dbReference type="PROSITE" id="PS50968"/>
    </source>
</evidence>
<gene>
    <name evidence="3" type="ORF">Metus_0706</name>
</gene>
<organism evidence="3 4">
    <name type="scientific">Methanosuratincola subterraneus</name>
    <dbReference type="NCBI Taxonomy" id="2593994"/>
    <lineage>
        <taxon>Archaea</taxon>
        <taxon>Thermoproteota</taxon>
        <taxon>Methanosuratincolia</taxon>
        <taxon>Candidatus Methanomethylicales</taxon>
        <taxon>Candidatus Methanomethylicaceae</taxon>
        <taxon>Candidatus Methanosuratincola (ex Vanwonterghem et al. 2016)</taxon>
    </lineage>
</organism>
<dbReference type="Gene3D" id="2.40.50.100">
    <property type="match status" value="1"/>
</dbReference>
<dbReference type="PANTHER" id="PTHR45266:SF3">
    <property type="entry name" value="OXALOACETATE DECARBOXYLASE ALPHA CHAIN"/>
    <property type="match status" value="1"/>
</dbReference>
<dbReference type="PROSITE" id="PS50968">
    <property type="entry name" value="BIOTINYL_LIPOYL"/>
    <property type="match status" value="1"/>
</dbReference>
<name>A0A3S3S8H9_METS7</name>
<keyword evidence="3" id="KW-0670">Pyruvate</keyword>